<dbReference type="Proteomes" id="UP000510721">
    <property type="component" value="Plasmid pEmeITTGR7b"/>
</dbReference>
<dbReference type="EMBL" id="CP041240">
    <property type="protein sequence ID" value="QLL64391.1"/>
    <property type="molecule type" value="Genomic_DNA"/>
</dbReference>
<dbReference type="SUPFAM" id="SSF55920">
    <property type="entry name" value="Creatinase/aminopeptidase"/>
    <property type="match status" value="1"/>
</dbReference>
<dbReference type="PANTHER" id="PTHR46112">
    <property type="entry name" value="AMINOPEPTIDASE"/>
    <property type="match status" value="1"/>
</dbReference>
<dbReference type="PANTHER" id="PTHR46112:SF2">
    <property type="entry name" value="XAA-PRO AMINOPEPTIDASE P-RELATED"/>
    <property type="match status" value="1"/>
</dbReference>
<proteinExistence type="predicted"/>
<dbReference type="InterPro" id="IPR036005">
    <property type="entry name" value="Creatinase/aminopeptidase-like"/>
</dbReference>
<dbReference type="KEGG" id="emx:FKV68_23470"/>
<evidence type="ECO:0000313" key="2">
    <source>
        <dbReference type="Proteomes" id="UP000510721"/>
    </source>
</evidence>
<dbReference type="Gene3D" id="3.40.350.10">
    <property type="entry name" value="Creatinase/prolidase N-terminal domain"/>
    <property type="match status" value="1"/>
</dbReference>
<dbReference type="Pfam" id="PF01321">
    <property type="entry name" value="Creatinase_N"/>
    <property type="match status" value="1"/>
</dbReference>
<dbReference type="InterPro" id="IPR029149">
    <property type="entry name" value="Creatin/AminoP/Spt16_N"/>
</dbReference>
<dbReference type="SUPFAM" id="SSF53092">
    <property type="entry name" value="Creatinase/prolidase N-terminal domain"/>
    <property type="match status" value="1"/>
</dbReference>
<protein>
    <submittedName>
        <fullName evidence="1">M24 family metallopeptidase</fullName>
    </submittedName>
</protein>
<sequence>MSINIAFSVDEFEARLLAVKQRMEERGVESLFLINESHIVYLTGYEGFSAYVPQGVLITLADSRPTLILREMDVLCATGTVYLEDDNILAYDEELLGVGEAPVWKRIGQIIASRASRGTLALERNARGLTVDNYGAFLDGLGTTHIVDGSGWLNAVRARKSAAELEYMRRAGAIVDHALLAGIGAIGRGVRQSDVAAEVNRWISAGTEAYPGNPPVVGPVMAVSDVANAPHLYWSSGVYRDGLQTNFETGAYQRRYCTALSRTAFLGKPSDRLSFIDAKVREAFEITLPAFKTGARCCDIYEQFWKSFSAAGIKKSSRIGYGIGIDWAEGGYSLQRDDTSVLSSDSTLHFIIGIWEREEGYVFSETLRVTDNGAQSFSRLPRKMFVIE</sequence>
<dbReference type="Gene3D" id="3.90.230.10">
    <property type="entry name" value="Creatinase/methionine aminopeptidase superfamily"/>
    <property type="match status" value="1"/>
</dbReference>
<dbReference type="InterPro" id="IPR050659">
    <property type="entry name" value="Peptidase_M24B"/>
</dbReference>
<gene>
    <name evidence="1" type="ORF">FKV68_23470</name>
</gene>
<accession>A0A859QZY6</accession>
<keyword evidence="2" id="KW-1185">Reference proteome</keyword>
<dbReference type="AlphaFoldDB" id="A0A859QZY6"/>
<dbReference type="InterPro" id="IPR000994">
    <property type="entry name" value="Pept_M24"/>
</dbReference>
<organism evidence="1 2">
    <name type="scientific">Sinorhizobium mexicanum</name>
    <dbReference type="NCBI Taxonomy" id="375549"/>
    <lineage>
        <taxon>Bacteria</taxon>
        <taxon>Pseudomonadati</taxon>
        <taxon>Pseudomonadota</taxon>
        <taxon>Alphaproteobacteria</taxon>
        <taxon>Hyphomicrobiales</taxon>
        <taxon>Rhizobiaceae</taxon>
        <taxon>Sinorhizobium/Ensifer group</taxon>
        <taxon>Sinorhizobium</taxon>
    </lineage>
</organism>
<evidence type="ECO:0000313" key="1">
    <source>
        <dbReference type="EMBL" id="QLL64391.1"/>
    </source>
</evidence>
<reference evidence="1 2" key="1">
    <citation type="submission" date="2019-06" db="EMBL/GenBank/DDBJ databases">
        <title>Complete genome sequence of Ensifer mexicanus ITTG R7 isolated from nodules of Acacia angustissima (Mill.) Kuntze.</title>
        <authorList>
            <person name="Rincon-Rosales R."/>
            <person name="Rogel M.A."/>
            <person name="Guerrero G."/>
            <person name="Rincon-Molina C.I."/>
            <person name="Lopez-Lopez A."/>
            <person name="Martinez-Romero E."/>
        </authorList>
    </citation>
    <scope>NUCLEOTIDE SEQUENCE [LARGE SCALE GENOMIC DNA]</scope>
    <source>
        <strain evidence="1 2">ITTG R7</strain>
        <plasmid evidence="2">pemeittgr7b</plasmid>
    </source>
</reference>
<geneLocation type="plasmid" evidence="2">
    <name>pemeittgr7b</name>
</geneLocation>
<dbReference type="InterPro" id="IPR000587">
    <property type="entry name" value="Creatinase_N"/>
</dbReference>
<dbReference type="Pfam" id="PF00557">
    <property type="entry name" value="Peptidase_M24"/>
    <property type="match status" value="1"/>
</dbReference>
<dbReference type="CDD" id="cd01066">
    <property type="entry name" value="APP_MetAP"/>
    <property type="match status" value="1"/>
</dbReference>
<keyword evidence="1" id="KW-0614">Plasmid</keyword>
<dbReference type="RefSeq" id="WP_180942267.1">
    <property type="nucleotide sequence ID" value="NZ_CP041240.1"/>
</dbReference>
<name>A0A859QZY6_9HYPH</name>